<evidence type="ECO:0000313" key="2">
    <source>
        <dbReference type="Proteomes" id="UP000580250"/>
    </source>
</evidence>
<proteinExistence type="predicted"/>
<dbReference type="AlphaFoldDB" id="A0A6V7U1L6"/>
<accession>A0A6V7U1L6</accession>
<comment type="caution">
    <text evidence="1">The sequence shown here is derived from an EMBL/GenBank/DDBJ whole genome shotgun (WGS) entry which is preliminary data.</text>
</comment>
<name>A0A6V7U1L6_MELEN</name>
<evidence type="ECO:0000313" key="1">
    <source>
        <dbReference type="EMBL" id="CAD2142476.1"/>
    </source>
</evidence>
<sequence>MLETLLEFFRSWDLVLVSNPGKSWSRILVSNPGLESLNPILLMYPLITVISSPPISLLFL</sequence>
<reference evidence="1 2" key="1">
    <citation type="submission" date="2020-08" db="EMBL/GenBank/DDBJ databases">
        <authorList>
            <person name="Koutsovoulos G."/>
            <person name="Danchin GJ E."/>
        </authorList>
    </citation>
    <scope>NUCLEOTIDE SEQUENCE [LARGE SCALE GENOMIC DNA]</scope>
</reference>
<protein>
    <submittedName>
        <fullName evidence="1">Uncharacterized protein</fullName>
    </submittedName>
</protein>
<gene>
    <name evidence="1" type="ORF">MENT_LOCUS7246</name>
</gene>
<dbReference type="Proteomes" id="UP000580250">
    <property type="component" value="Unassembled WGS sequence"/>
</dbReference>
<dbReference type="EMBL" id="CAJEWN010000029">
    <property type="protein sequence ID" value="CAD2142476.1"/>
    <property type="molecule type" value="Genomic_DNA"/>
</dbReference>
<organism evidence="1 2">
    <name type="scientific">Meloidogyne enterolobii</name>
    <name type="common">Root-knot nematode worm</name>
    <name type="synonym">Meloidogyne mayaguensis</name>
    <dbReference type="NCBI Taxonomy" id="390850"/>
    <lineage>
        <taxon>Eukaryota</taxon>
        <taxon>Metazoa</taxon>
        <taxon>Ecdysozoa</taxon>
        <taxon>Nematoda</taxon>
        <taxon>Chromadorea</taxon>
        <taxon>Rhabditida</taxon>
        <taxon>Tylenchina</taxon>
        <taxon>Tylenchomorpha</taxon>
        <taxon>Tylenchoidea</taxon>
        <taxon>Meloidogynidae</taxon>
        <taxon>Meloidogyninae</taxon>
        <taxon>Meloidogyne</taxon>
    </lineage>
</organism>